<dbReference type="SUPFAM" id="SSF141868">
    <property type="entry name" value="EAL domain-like"/>
    <property type="match status" value="1"/>
</dbReference>
<dbReference type="PROSITE" id="PS50887">
    <property type="entry name" value="GGDEF"/>
    <property type="match status" value="1"/>
</dbReference>
<dbReference type="Gene3D" id="3.30.450.20">
    <property type="entry name" value="PAS domain"/>
    <property type="match status" value="2"/>
</dbReference>
<dbReference type="PROSITE" id="PS50883">
    <property type="entry name" value="EAL"/>
    <property type="match status" value="1"/>
</dbReference>
<dbReference type="RefSeq" id="WP_052106614.1">
    <property type="nucleotide sequence ID" value="NZ_AVBH01000034.1"/>
</dbReference>
<protein>
    <recommendedName>
        <fullName evidence="6">EAL domain-containing protein</fullName>
    </recommendedName>
</protein>
<dbReference type="Pfam" id="PF00563">
    <property type="entry name" value="EAL"/>
    <property type="match status" value="1"/>
</dbReference>
<dbReference type="InterPro" id="IPR000014">
    <property type="entry name" value="PAS"/>
</dbReference>
<dbReference type="STRING" id="1385515.GCA_000423325_00029"/>
<sequence>PRDGALLAELEQAAADPARTADQRTLLSRAASAVRGARDEALVELRFREVVENVQQGIVVRDHAGLVVYVNSEALRMFDQRPVANAPFPGGGPELMFVDERGHEVPPERLPSALALAGNCPAGPQVLGMFDREARTLSWVSVTAVPHGDTGNGRPRFVMTFYTDVTGLKRDSALFARAQALASIGGWEWDTGRDRLYLTREARRILGRDPAPSDLEGLLECLLEPDRRRLRQAFDAAVQRGWGFGLELQGNRGGRPFWMRIMAEVGAHGPLSARITGTIQDVTRQKQDEETLRVQARTDPLTGLLNRDAIRAELAERLADPVQRALAVLYVDLDRFKTVNDVLGHAAGDRLLVAAANRIRAVVGCEGLLARLGGDEFLLVCSLADDPDRALRLAERILDSFRASFRVHDEEFAVTASIGLAIAPEGGTEAQLMIQNADAAMYSSKRRGRNGWQVFTPELAAQQQRRLQVETQLRNAVGNGELTLYYQPQVDLASGRTVAAEALVRWNNPALGAILPGEFIDLAENTGDVVAIGDWVLREACRQLGRWRGRGMALERIAVNVSYRQFLTGDLPVRVAEALEEFGLSGDMLELELTERLLVEDVPETAEAFAALQALGVRLSIDDFGEGYSALNYLRRLPIHGLKLSQLFVQGVPGNESDVAVCEAVIGIARSLRLGLLAEGVETGAQRDFLVQRGVTLGQGFLYAPGLPADEFEARFGRSAPVT</sequence>
<evidence type="ECO:0000259" key="3">
    <source>
        <dbReference type="PROSITE" id="PS50887"/>
    </source>
</evidence>
<dbReference type="SMART" id="SM00052">
    <property type="entry name" value="EAL"/>
    <property type="match status" value="1"/>
</dbReference>
<dbReference type="InterPro" id="IPR043128">
    <property type="entry name" value="Rev_trsase/Diguanyl_cyclase"/>
</dbReference>
<dbReference type="EMBL" id="AVBH01000034">
    <property type="protein sequence ID" value="KGO99035.1"/>
    <property type="molecule type" value="Genomic_DNA"/>
</dbReference>
<dbReference type="PROSITE" id="PS50112">
    <property type="entry name" value="PAS"/>
    <property type="match status" value="1"/>
</dbReference>
<dbReference type="InterPro" id="IPR035965">
    <property type="entry name" value="PAS-like_dom_sf"/>
</dbReference>
<dbReference type="SUPFAM" id="SSF55785">
    <property type="entry name" value="PYP-like sensor domain (PAS domain)"/>
    <property type="match status" value="2"/>
</dbReference>
<organism evidence="4 5">
    <name type="scientific">Lysobacter defluvii IMMIB APB-9 = DSM 18482</name>
    <dbReference type="NCBI Taxonomy" id="1385515"/>
    <lineage>
        <taxon>Bacteria</taxon>
        <taxon>Pseudomonadati</taxon>
        <taxon>Pseudomonadota</taxon>
        <taxon>Gammaproteobacteria</taxon>
        <taxon>Lysobacterales</taxon>
        <taxon>Lysobacteraceae</taxon>
        <taxon>Novilysobacter</taxon>
    </lineage>
</organism>
<dbReference type="PANTHER" id="PTHR44757:SF2">
    <property type="entry name" value="BIOFILM ARCHITECTURE MAINTENANCE PROTEIN MBAA"/>
    <property type="match status" value="1"/>
</dbReference>
<proteinExistence type="predicted"/>
<feature type="non-terminal residue" evidence="4">
    <location>
        <position position="1"/>
    </location>
</feature>
<dbReference type="CDD" id="cd01949">
    <property type="entry name" value="GGDEF"/>
    <property type="match status" value="1"/>
</dbReference>
<dbReference type="InterPro" id="IPR035919">
    <property type="entry name" value="EAL_sf"/>
</dbReference>
<dbReference type="PANTHER" id="PTHR44757">
    <property type="entry name" value="DIGUANYLATE CYCLASE DGCP"/>
    <property type="match status" value="1"/>
</dbReference>
<dbReference type="Gene3D" id="3.30.70.270">
    <property type="match status" value="1"/>
</dbReference>
<dbReference type="InterPro" id="IPR001633">
    <property type="entry name" value="EAL_dom"/>
</dbReference>
<evidence type="ECO:0000313" key="4">
    <source>
        <dbReference type="EMBL" id="KGO99035.1"/>
    </source>
</evidence>
<dbReference type="eggNOG" id="COG5001">
    <property type="taxonomic scope" value="Bacteria"/>
</dbReference>
<dbReference type="SMART" id="SM00267">
    <property type="entry name" value="GGDEF"/>
    <property type="match status" value="1"/>
</dbReference>
<gene>
    <name evidence="4" type="ORF">N791_12250</name>
</gene>
<dbReference type="OrthoDB" id="9804951at2"/>
<dbReference type="SMART" id="SM00091">
    <property type="entry name" value="PAS"/>
    <property type="match status" value="2"/>
</dbReference>
<dbReference type="InterPro" id="IPR052155">
    <property type="entry name" value="Biofilm_reg_signaling"/>
</dbReference>
<dbReference type="CDD" id="cd01948">
    <property type="entry name" value="EAL"/>
    <property type="match status" value="1"/>
</dbReference>
<dbReference type="Pfam" id="PF00990">
    <property type="entry name" value="GGDEF"/>
    <property type="match status" value="1"/>
</dbReference>
<dbReference type="AlphaFoldDB" id="A0A0A0M7J1"/>
<dbReference type="SUPFAM" id="SSF55073">
    <property type="entry name" value="Nucleotide cyclase"/>
    <property type="match status" value="1"/>
</dbReference>
<evidence type="ECO:0008006" key="6">
    <source>
        <dbReference type="Google" id="ProtNLM"/>
    </source>
</evidence>
<feature type="domain" description="EAL" evidence="2">
    <location>
        <begin position="466"/>
        <end position="720"/>
    </location>
</feature>
<dbReference type="Proteomes" id="UP000030003">
    <property type="component" value="Unassembled WGS sequence"/>
</dbReference>
<evidence type="ECO:0000313" key="5">
    <source>
        <dbReference type="Proteomes" id="UP000030003"/>
    </source>
</evidence>
<dbReference type="InterPro" id="IPR029787">
    <property type="entry name" value="Nucleotide_cyclase"/>
</dbReference>
<dbReference type="NCBIfam" id="TIGR00254">
    <property type="entry name" value="GGDEF"/>
    <property type="match status" value="1"/>
</dbReference>
<feature type="domain" description="PAS" evidence="1">
    <location>
        <begin position="43"/>
        <end position="78"/>
    </location>
</feature>
<evidence type="ECO:0000259" key="2">
    <source>
        <dbReference type="PROSITE" id="PS50883"/>
    </source>
</evidence>
<dbReference type="Gene3D" id="3.20.20.450">
    <property type="entry name" value="EAL domain"/>
    <property type="match status" value="1"/>
</dbReference>
<comment type="caution">
    <text evidence="4">The sequence shown here is derived from an EMBL/GenBank/DDBJ whole genome shotgun (WGS) entry which is preliminary data.</text>
</comment>
<dbReference type="Pfam" id="PF13188">
    <property type="entry name" value="PAS_8"/>
    <property type="match status" value="1"/>
</dbReference>
<feature type="domain" description="GGDEF" evidence="3">
    <location>
        <begin position="324"/>
        <end position="457"/>
    </location>
</feature>
<accession>A0A0A0M7J1</accession>
<name>A0A0A0M7J1_9GAMM</name>
<reference evidence="4 5" key="1">
    <citation type="submission" date="2013-08" db="EMBL/GenBank/DDBJ databases">
        <title>Genomic analysis of Lysobacter defluvii.</title>
        <authorList>
            <person name="Wang Q."/>
            <person name="Wang G."/>
        </authorList>
    </citation>
    <scope>NUCLEOTIDE SEQUENCE [LARGE SCALE GENOMIC DNA]</scope>
    <source>
        <strain evidence="4 5">IMMIB APB-9</strain>
    </source>
</reference>
<dbReference type="InterPro" id="IPR000160">
    <property type="entry name" value="GGDEF_dom"/>
</dbReference>
<evidence type="ECO:0000259" key="1">
    <source>
        <dbReference type="PROSITE" id="PS50112"/>
    </source>
</evidence>
<keyword evidence="5" id="KW-1185">Reference proteome</keyword>